<organism evidence="1 2">
    <name type="scientific">Gymnopilus junonius</name>
    <name type="common">Spectacular rustgill mushroom</name>
    <name type="synonym">Gymnopilus spectabilis subsp. junonius</name>
    <dbReference type="NCBI Taxonomy" id="109634"/>
    <lineage>
        <taxon>Eukaryota</taxon>
        <taxon>Fungi</taxon>
        <taxon>Dikarya</taxon>
        <taxon>Basidiomycota</taxon>
        <taxon>Agaricomycotina</taxon>
        <taxon>Agaricomycetes</taxon>
        <taxon>Agaricomycetidae</taxon>
        <taxon>Agaricales</taxon>
        <taxon>Agaricineae</taxon>
        <taxon>Hymenogastraceae</taxon>
        <taxon>Gymnopilus</taxon>
    </lineage>
</organism>
<protein>
    <submittedName>
        <fullName evidence="1">Uncharacterized protein</fullName>
    </submittedName>
</protein>
<dbReference type="Proteomes" id="UP000724874">
    <property type="component" value="Unassembled WGS sequence"/>
</dbReference>
<name>A0A9P5TEA9_GYMJU</name>
<gene>
    <name evidence="1" type="ORF">CPB84DRAFT_1970148</name>
</gene>
<evidence type="ECO:0000313" key="2">
    <source>
        <dbReference type="Proteomes" id="UP000724874"/>
    </source>
</evidence>
<sequence length="232" mass="25838">MHGEHNAQDEGELKAVVRPTHLSTLDHRVCCRQCRYRGSLQAEQSGLPAHVLQLGKGSSPSNALDLSFCSSLCDSPVSTSSSPRLATFWGAISPYPHMLDYRPPHHSKMKAYADMEADVQEVNTRMKQARYPRSWRRMAVDLTRDFWTMKASPLSTFIDISLSLSSFSPFNTVTQSLVSFAQTGHLRNSYVTTTTIAITVPAMIKVIANINVNTKNNRDNVWALGCGRRDGH</sequence>
<accession>A0A9P5TEA9</accession>
<keyword evidence="2" id="KW-1185">Reference proteome</keyword>
<dbReference type="EMBL" id="JADNYJ010000836">
    <property type="protein sequence ID" value="KAF8868022.1"/>
    <property type="molecule type" value="Genomic_DNA"/>
</dbReference>
<proteinExistence type="predicted"/>
<evidence type="ECO:0000313" key="1">
    <source>
        <dbReference type="EMBL" id="KAF8868022.1"/>
    </source>
</evidence>
<dbReference type="AlphaFoldDB" id="A0A9P5TEA9"/>
<comment type="caution">
    <text evidence="1">The sequence shown here is derived from an EMBL/GenBank/DDBJ whole genome shotgun (WGS) entry which is preliminary data.</text>
</comment>
<reference evidence="1" key="1">
    <citation type="submission" date="2020-11" db="EMBL/GenBank/DDBJ databases">
        <authorList>
            <consortium name="DOE Joint Genome Institute"/>
            <person name="Ahrendt S."/>
            <person name="Riley R."/>
            <person name="Andreopoulos W."/>
            <person name="LaButti K."/>
            <person name="Pangilinan J."/>
            <person name="Ruiz-duenas F.J."/>
            <person name="Barrasa J.M."/>
            <person name="Sanchez-Garcia M."/>
            <person name="Camarero S."/>
            <person name="Miyauchi S."/>
            <person name="Serrano A."/>
            <person name="Linde D."/>
            <person name="Babiker R."/>
            <person name="Drula E."/>
            <person name="Ayuso-Fernandez I."/>
            <person name="Pacheco R."/>
            <person name="Padilla G."/>
            <person name="Ferreira P."/>
            <person name="Barriuso J."/>
            <person name="Kellner H."/>
            <person name="Castanera R."/>
            <person name="Alfaro M."/>
            <person name="Ramirez L."/>
            <person name="Pisabarro A.G."/>
            <person name="Kuo A."/>
            <person name="Tritt A."/>
            <person name="Lipzen A."/>
            <person name="He G."/>
            <person name="Yan M."/>
            <person name="Ng V."/>
            <person name="Cullen D."/>
            <person name="Martin F."/>
            <person name="Rosso M.-N."/>
            <person name="Henrissat B."/>
            <person name="Hibbett D."/>
            <person name="Martinez A.T."/>
            <person name="Grigoriev I.V."/>
        </authorList>
    </citation>
    <scope>NUCLEOTIDE SEQUENCE</scope>
    <source>
        <strain evidence="1">AH 44721</strain>
    </source>
</reference>